<dbReference type="AlphaFoldDB" id="A0A0A9F011"/>
<protein>
    <submittedName>
        <fullName evidence="1">Uncharacterized protein</fullName>
    </submittedName>
</protein>
<dbReference type="EMBL" id="GBRH01194405">
    <property type="protein sequence ID" value="JAE03491.1"/>
    <property type="molecule type" value="Transcribed_RNA"/>
</dbReference>
<organism evidence="1">
    <name type="scientific">Arundo donax</name>
    <name type="common">Giant reed</name>
    <name type="synonym">Donax arundinaceus</name>
    <dbReference type="NCBI Taxonomy" id="35708"/>
    <lineage>
        <taxon>Eukaryota</taxon>
        <taxon>Viridiplantae</taxon>
        <taxon>Streptophyta</taxon>
        <taxon>Embryophyta</taxon>
        <taxon>Tracheophyta</taxon>
        <taxon>Spermatophyta</taxon>
        <taxon>Magnoliopsida</taxon>
        <taxon>Liliopsida</taxon>
        <taxon>Poales</taxon>
        <taxon>Poaceae</taxon>
        <taxon>PACMAD clade</taxon>
        <taxon>Arundinoideae</taxon>
        <taxon>Arundineae</taxon>
        <taxon>Arundo</taxon>
    </lineage>
</organism>
<evidence type="ECO:0000313" key="1">
    <source>
        <dbReference type="EMBL" id="JAE03491.1"/>
    </source>
</evidence>
<reference evidence="1" key="1">
    <citation type="submission" date="2014-09" db="EMBL/GenBank/DDBJ databases">
        <authorList>
            <person name="Magalhaes I.L.F."/>
            <person name="Oliveira U."/>
            <person name="Santos F.R."/>
            <person name="Vidigal T.H.D.A."/>
            <person name="Brescovit A.D."/>
            <person name="Santos A.J."/>
        </authorList>
    </citation>
    <scope>NUCLEOTIDE SEQUENCE</scope>
    <source>
        <tissue evidence="1">Shoot tissue taken approximately 20 cm above the soil surface</tissue>
    </source>
</reference>
<reference evidence="1" key="2">
    <citation type="journal article" date="2015" name="Data Brief">
        <title>Shoot transcriptome of the giant reed, Arundo donax.</title>
        <authorList>
            <person name="Barrero R.A."/>
            <person name="Guerrero F.D."/>
            <person name="Moolhuijzen P."/>
            <person name="Goolsby J.A."/>
            <person name="Tidwell J."/>
            <person name="Bellgard S.E."/>
            <person name="Bellgard M.I."/>
        </authorList>
    </citation>
    <scope>NUCLEOTIDE SEQUENCE</scope>
    <source>
        <tissue evidence="1">Shoot tissue taken approximately 20 cm above the soil surface</tissue>
    </source>
</reference>
<sequence>MYPNVPTIPRVGSDVLPTSVSFVKPKSATFAL</sequence>
<accession>A0A0A9F011</accession>
<name>A0A0A9F011_ARUDO</name>
<proteinExistence type="predicted"/>